<keyword evidence="2" id="KW-0812">Transmembrane</keyword>
<protein>
    <submittedName>
        <fullName evidence="3">Unnamed protein product</fullName>
    </submittedName>
</protein>
<comment type="caution">
    <text evidence="3">The sequence shown here is derived from an EMBL/GenBank/DDBJ whole genome shotgun (WGS) entry which is preliminary data.</text>
</comment>
<dbReference type="AlphaFoldDB" id="A0A9W6TLF4"/>
<organism evidence="3 4">
    <name type="scientific">Phytophthora lilii</name>
    <dbReference type="NCBI Taxonomy" id="2077276"/>
    <lineage>
        <taxon>Eukaryota</taxon>
        <taxon>Sar</taxon>
        <taxon>Stramenopiles</taxon>
        <taxon>Oomycota</taxon>
        <taxon>Peronosporomycetes</taxon>
        <taxon>Peronosporales</taxon>
        <taxon>Peronosporaceae</taxon>
        <taxon>Phytophthora</taxon>
    </lineage>
</organism>
<keyword evidence="2" id="KW-1133">Transmembrane helix</keyword>
<accession>A0A9W6TLF4</accession>
<evidence type="ECO:0000256" key="2">
    <source>
        <dbReference type="SAM" id="Phobius"/>
    </source>
</evidence>
<keyword evidence="4" id="KW-1185">Reference proteome</keyword>
<proteinExistence type="predicted"/>
<feature type="region of interest" description="Disordered" evidence="1">
    <location>
        <begin position="1"/>
        <end position="21"/>
    </location>
</feature>
<name>A0A9W6TLF4_9STRA</name>
<evidence type="ECO:0000313" key="4">
    <source>
        <dbReference type="Proteomes" id="UP001165083"/>
    </source>
</evidence>
<keyword evidence="2" id="KW-0472">Membrane</keyword>
<reference evidence="3" key="1">
    <citation type="submission" date="2023-04" db="EMBL/GenBank/DDBJ databases">
        <title>Phytophthora lilii NBRC 32176.</title>
        <authorList>
            <person name="Ichikawa N."/>
            <person name="Sato H."/>
            <person name="Tonouchi N."/>
        </authorList>
    </citation>
    <scope>NUCLEOTIDE SEQUENCE</scope>
    <source>
        <strain evidence="3">NBRC 32176</strain>
    </source>
</reference>
<dbReference type="Proteomes" id="UP001165083">
    <property type="component" value="Unassembled WGS sequence"/>
</dbReference>
<dbReference type="OrthoDB" id="118559at2759"/>
<evidence type="ECO:0000256" key="1">
    <source>
        <dbReference type="SAM" id="MobiDB-lite"/>
    </source>
</evidence>
<sequence length="250" mass="26803">MNANAKEVTSTDSIEHFNSTPLTTASKRQASSVASSVYGAAPTPHECVQRAGFTNAGKVRHRWLSAVGDSMEHFSQPPRLATAAGRSIQTFVLLGPSAMYLAIILAIVVPIVASITIIALMFKYVPGLLEAFSSLCKRQEDDKTRDIDLEIGGGLMSPEPYHMTWPTPGSKAYSPFGDTPKAVTHPGLRVIERPPRSPRVMTSLVSPIKTGCSPPKRAIQDGGRTTLPQSPVVISLLSTAVAKRPFGRLV</sequence>
<gene>
    <name evidence="3" type="ORF">Plil01_000553700</name>
</gene>
<evidence type="ECO:0000313" key="3">
    <source>
        <dbReference type="EMBL" id="GMF15848.1"/>
    </source>
</evidence>
<dbReference type="EMBL" id="BSXW01000231">
    <property type="protein sequence ID" value="GMF15848.1"/>
    <property type="molecule type" value="Genomic_DNA"/>
</dbReference>
<feature type="transmembrane region" description="Helical" evidence="2">
    <location>
        <begin position="98"/>
        <end position="122"/>
    </location>
</feature>